<dbReference type="GO" id="GO:0000395">
    <property type="term" value="P:mRNA 5'-splice site recognition"/>
    <property type="evidence" value="ECO:0007669"/>
    <property type="project" value="TreeGrafter"/>
</dbReference>
<dbReference type="InterPro" id="IPR000061">
    <property type="entry name" value="Surp"/>
</dbReference>
<protein>
    <submittedName>
        <fullName evidence="10">SURP motif domain-containing protein</fullName>
    </submittedName>
</protein>
<feature type="region of interest" description="Disordered" evidence="7">
    <location>
        <begin position="691"/>
        <end position="818"/>
    </location>
</feature>
<feature type="region of interest" description="Disordered" evidence="7">
    <location>
        <begin position="1"/>
        <end position="31"/>
    </location>
</feature>
<feature type="compositionally biased region" description="Low complexity" evidence="7">
    <location>
        <begin position="736"/>
        <end position="748"/>
    </location>
</feature>
<organism evidence="9 10">
    <name type="scientific">Globodera rostochiensis</name>
    <name type="common">Golden nematode worm</name>
    <name type="synonym">Heterodera rostochiensis</name>
    <dbReference type="NCBI Taxonomy" id="31243"/>
    <lineage>
        <taxon>Eukaryota</taxon>
        <taxon>Metazoa</taxon>
        <taxon>Ecdysozoa</taxon>
        <taxon>Nematoda</taxon>
        <taxon>Chromadorea</taxon>
        <taxon>Rhabditida</taxon>
        <taxon>Tylenchina</taxon>
        <taxon>Tylenchomorpha</taxon>
        <taxon>Tylenchoidea</taxon>
        <taxon>Heteroderidae</taxon>
        <taxon>Heteroderinae</taxon>
        <taxon>Globodera</taxon>
    </lineage>
</organism>
<feature type="compositionally biased region" description="Basic and acidic residues" evidence="7">
    <location>
        <begin position="146"/>
        <end position="166"/>
    </location>
</feature>
<evidence type="ECO:0000256" key="2">
    <source>
        <dbReference type="ARBA" id="ARBA00022737"/>
    </source>
</evidence>
<dbReference type="PANTHER" id="PTHR13161:SF15">
    <property type="entry name" value="SPLICING FACTOR, SUPPRESSOR OF WHITE-APRICOT HOMOLOG"/>
    <property type="match status" value="1"/>
</dbReference>
<sequence>MATNRPLHQRRKPKHHRHGSVHNGTRSSEQQADDFLVFGYSAKLNSPRNEQQHGSADEQQQPLDESVHLIPWNGDDRLKIDRDGRHVVVLRHALMSTECQHLGECADVSTTSSTSNRSACFFGLFFVRSYDVRLYLSSLNEFDDERRGENRKKLADEKEDENTAEKLEEELCEEERYLDLYEDIREREIEEANQKRGKGAEFDFTYEEREVAQIGAVDECEGVEDEQPFEQPPSLKLPMGIITPETMRQNALIERTAQFVVAQGPQMEVVIKAKQRQNAEQFGFLDFDHGLHPYYKYMCKLIREKKYFPQPQNQRKKRNIVEDPSTSESDSENDDVGYLHPSLLGGVKTKATEDDASSPKPGFIGPSPRPTPQRVERKPASPGPDIGALVQQFHSSSNPNSLYSSLLKGLHSVLPGSPKAENAGKSDADSSPTQTIGHLPSAEPLVSTAFVVDQQRADDYNRWHMEFYGRPSPFLPGPPSACQRPVPDSAVESAITVAAKYVALHGAFAEQRLIEHNRDKVHFLQPTSPYYTFYQLQVRQIQWKFFHQSHQHHQRHQSFPAPPPPPIGLGNAAALMVPSPPPNSLDLMVPMPTQIVIDKTGVAETNEAEPDFKQLERREKARLFMGKILNERMAEKHRTKTKPHEVEENREPVPVIALTSSSTAAVHPTASSTVSPLELSKAISSLIDEQIKRTLGTSPSRSPEGGEGRKRKLKRRDDVEGEGRRQRKKGGRTYPRSSRSSSSAFSSSAEEEDGTERRRKRSKGRERRSRRYESGSESDGAKEERRRRRRKEKDSGSSSHRRRHHRRHRSRSSRSPRR</sequence>
<evidence type="ECO:0000256" key="5">
    <source>
        <dbReference type="ARBA" id="ARBA00023163"/>
    </source>
</evidence>
<dbReference type="SMART" id="SM01141">
    <property type="entry name" value="DRY_EERY"/>
    <property type="match status" value="1"/>
</dbReference>
<evidence type="ECO:0000256" key="3">
    <source>
        <dbReference type="ARBA" id="ARBA00022884"/>
    </source>
</evidence>
<evidence type="ECO:0000256" key="1">
    <source>
        <dbReference type="ARBA" id="ARBA00022664"/>
    </source>
</evidence>
<dbReference type="GO" id="GO:0003723">
    <property type="term" value="F:RNA binding"/>
    <property type="evidence" value="ECO:0007669"/>
    <property type="project" value="UniProtKB-KW"/>
</dbReference>
<keyword evidence="3" id="KW-0694">RNA-binding</keyword>
<dbReference type="PROSITE" id="PS50128">
    <property type="entry name" value="SURP"/>
    <property type="match status" value="2"/>
</dbReference>
<evidence type="ECO:0000256" key="6">
    <source>
        <dbReference type="ARBA" id="ARBA00023187"/>
    </source>
</evidence>
<evidence type="ECO:0000256" key="7">
    <source>
        <dbReference type="SAM" id="MobiDB-lite"/>
    </source>
</evidence>
<feature type="compositionally biased region" description="Basic and acidic residues" evidence="7">
    <location>
        <begin position="771"/>
        <end position="784"/>
    </location>
</feature>
<dbReference type="InterPro" id="IPR040397">
    <property type="entry name" value="SWAP"/>
</dbReference>
<dbReference type="Pfam" id="PF01805">
    <property type="entry name" value="Surp"/>
    <property type="match status" value="2"/>
</dbReference>
<dbReference type="WBParaSite" id="Gr19_v10_g7197.t2">
    <property type="protein sequence ID" value="Gr19_v10_g7197.t2"/>
    <property type="gene ID" value="Gr19_v10_g7197"/>
</dbReference>
<keyword evidence="1" id="KW-0507">mRNA processing</keyword>
<dbReference type="PANTHER" id="PTHR13161">
    <property type="entry name" value="SPLICING FACTOR SUPPRESSOR OF WHITE APRICOT"/>
    <property type="match status" value="1"/>
</dbReference>
<dbReference type="Proteomes" id="UP000887572">
    <property type="component" value="Unplaced"/>
</dbReference>
<feature type="region of interest" description="Disordered" evidence="7">
    <location>
        <begin position="146"/>
        <end position="168"/>
    </location>
</feature>
<feature type="region of interest" description="Disordered" evidence="7">
    <location>
        <begin position="310"/>
        <end position="388"/>
    </location>
</feature>
<evidence type="ECO:0000259" key="8">
    <source>
        <dbReference type="PROSITE" id="PS50128"/>
    </source>
</evidence>
<feature type="compositionally biased region" description="Basic residues" evidence="7">
    <location>
        <begin position="757"/>
        <end position="770"/>
    </location>
</feature>
<dbReference type="SUPFAM" id="SSF109905">
    <property type="entry name" value="Surp module (SWAP domain)"/>
    <property type="match status" value="2"/>
</dbReference>
<feature type="domain" description="SURP motif" evidence="8">
    <location>
        <begin position="252"/>
        <end position="295"/>
    </location>
</feature>
<name>A0A914I6Z6_GLORO</name>
<feature type="compositionally biased region" description="Basic and acidic residues" evidence="7">
    <location>
        <begin position="715"/>
        <end position="724"/>
    </location>
</feature>
<keyword evidence="9" id="KW-1185">Reference proteome</keyword>
<keyword evidence="6" id="KW-0508">mRNA splicing</keyword>
<feature type="compositionally biased region" description="Basic residues" evidence="7">
    <location>
        <begin position="7"/>
        <end position="20"/>
    </location>
</feature>
<proteinExistence type="predicted"/>
<keyword evidence="2" id="KW-0677">Repeat</keyword>
<keyword evidence="5" id="KW-0804">Transcription</keyword>
<evidence type="ECO:0000313" key="9">
    <source>
        <dbReference type="Proteomes" id="UP000887572"/>
    </source>
</evidence>
<dbReference type="AlphaFoldDB" id="A0A914I6Z6"/>
<dbReference type="InterPro" id="IPR035967">
    <property type="entry name" value="SWAP/Surp_sf"/>
</dbReference>
<accession>A0A914I6Z6</accession>
<evidence type="ECO:0000313" key="10">
    <source>
        <dbReference type="WBParaSite" id="Gr19_v10_g7197.t2"/>
    </source>
</evidence>
<reference evidence="10" key="1">
    <citation type="submission" date="2022-11" db="UniProtKB">
        <authorList>
            <consortium name="WormBaseParasite"/>
        </authorList>
    </citation>
    <scope>IDENTIFICATION</scope>
</reference>
<dbReference type="SMART" id="SM00648">
    <property type="entry name" value="SWAP"/>
    <property type="match status" value="2"/>
</dbReference>
<dbReference type="InterPro" id="IPR019147">
    <property type="entry name" value="SWAP_N_domain"/>
</dbReference>
<keyword evidence="4" id="KW-0805">Transcription regulation</keyword>
<feature type="compositionally biased region" description="Basic residues" evidence="7">
    <location>
        <begin position="799"/>
        <end position="818"/>
    </location>
</feature>
<feature type="domain" description="SURP motif" evidence="8">
    <location>
        <begin position="494"/>
        <end position="534"/>
    </location>
</feature>
<feature type="region of interest" description="Disordered" evidence="7">
    <location>
        <begin position="414"/>
        <end position="439"/>
    </location>
</feature>
<evidence type="ECO:0000256" key="4">
    <source>
        <dbReference type="ARBA" id="ARBA00023015"/>
    </source>
</evidence>
<dbReference type="Gene3D" id="1.10.10.790">
    <property type="entry name" value="Surp module"/>
    <property type="match status" value="2"/>
</dbReference>